<sequence>MNDTVPPSRAAILLVQLGTPDKPEVPEVRRYLREFLSDRRVVEQSPLIWWPILYSVVLTRRPKESAEKYRSIWTKAGSPLLVNTKLVAEALQDELNKRGRQVEVVWAMRYGNPSMADALRDLRDRGFSRIVVLPMYPQYSAATSGTVFDVIAREFLKWRSIPALRFLQSFHDDPGYIAAVAESIRHSWRQSEAGKPEKLIFSFHGLPQSCVDQGDPYVKQCQESAALIAAALGLAKEDWLVTFQSRFGRAEWVKPYTQPTVEALARKGVKTVDVVCPGFVSDCIETLEEIDMEVHNAFVGAGGKRFRYIHCLNDAPLWIHALADIVGNELAGWKTLEAEQGRRKG</sequence>
<evidence type="ECO:0000256" key="10">
    <source>
        <dbReference type="RuleBase" id="RU000607"/>
    </source>
</evidence>
<dbReference type="InterPro" id="IPR019772">
    <property type="entry name" value="Ferrochelatase_AS"/>
</dbReference>
<dbReference type="EC" id="4.98.1.1" evidence="9 10"/>
<dbReference type="GO" id="GO:0004325">
    <property type="term" value="F:ferrochelatase activity"/>
    <property type="evidence" value="ECO:0007669"/>
    <property type="project" value="UniProtKB-UniRule"/>
</dbReference>
<dbReference type="GO" id="GO:0046872">
    <property type="term" value="F:metal ion binding"/>
    <property type="evidence" value="ECO:0007669"/>
    <property type="project" value="UniProtKB-KW"/>
</dbReference>
<evidence type="ECO:0000256" key="4">
    <source>
        <dbReference type="ARBA" id="ARBA00023004"/>
    </source>
</evidence>
<keyword evidence="7 9" id="KW-0627">Porphyrin biosynthesis</keyword>
<comment type="caution">
    <text evidence="11">The sequence shown here is derived from an EMBL/GenBank/DDBJ whole genome shotgun (WGS) entry which is preliminary data.</text>
</comment>
<dbReference type="Pfam" id="PF00762">
    <property type="entry name" value="Ferrochelatase"/>
    <property type="match status" value="1"/>
</dbReference>
<dbReference type="FunFam" id="3.40.50.1400:FF:000002">
    <property type="entry name" value="Ferrochelatase"/>
    <property type="match status" value="1"/>
</dbReference>
<dbReference type="STRING" id="887898.HMPREF0551_0400"/>
<keyword evidence="2 9" id="KW-0963">Cytoplasm</keyword>
<accession>E7RTY1</accession>
<dbReference type="HAMAP" id="MF_00323">
    <property type="entry name" value="Ferrochelatase"/>
    <property type="match status" value="1"/>
</dbReference>
<keyword evidence="5 9" id="KW-0350">Heme biosynthesis</keyword>
<dbReference type="eggNOG" id="COG0276">
    <property type="taxonomic scope" value="Bacteria"/>
</dbReference>
<evidence type="ECO:0000313" key="11">
    <source>
        <dbReference type="EMBL" id="EFV96217.1"/>
    </source>
</evidence>
<gene>
    <name evidence="9 11" type="primary">hemH</name>
    <name evidence="11" type="ORF">HMPREF0551_0400</name>
</gene>
<dbReference type="InterPro" id="IPR001015">
    <property type="entry name" value="Ferrochelatase"/>
</dbReference>
<protein>
    <recommendedName>
        <fullName evidence="9 10">Ferrochelatase</fullName>
        <ecNumber evidence="9 10">4.98.1.1</ecNumber>
    </recommendedName>
    <alternativeName>
        <fullName evidence="9">Heme synthase</fullName>
    </alternativeName>
    <alternativeName>
        <fullName evidence="9">Protoheme ferro-lyase</fullName>
    </alternativeName>
</protein>
<dbReference type="CDD" id="cd00419">
    <property type="entry name" value="Ferrochelatase_C"/>
    <property type="match status" value="1"/>
</dbReference>
<keyword evidence="12" id="KW-1185">Reference proteome</keyword>
<comment type="pathway">
    <text evidence="9 10">Porphyrin-containing compound metabolism; protoheme biosynthesis; protoheme from protoporphyrin-IX: step 1/1.</text>
</comment>
<feature type="binding site" evidence="9">
    <location>
        <position position="285"/>
    </location>
    <ligand>
        <name>Fe(2+)</name>
        <dbReference type="ChEBI" id="CHEBI:29033"/>
    </ligand>
</feature>
<dbReference type="HOGENOM" id="CLU_018884_0_0_4"/>
<dbReference type="RefSeq" id="WP_005672338.1">
    <property type="nucleotide sequence ID" value="NZ_CP146288.1"/>
</dbReference>
<evidence type="ECO:0000256" key="9">
    <source>
        <dbReference type="HAMAP-Rule" id="MF_00323"/>
    </source>
</evidence>
<keyword evidence="4 9" id="KW-0408">Iron</keyword>
<feature type="binding site" evidence="9">
    <location>
        <position position="204"/>
    </location>
    <ligand>
        <name>Fe(2+)</name>
        <dbReference type="ChEBI" id="CHEBI:29033"/>
    </ligand>
</feature>
<evidence type="ECO:0000256" key="7">
    <source>
        <dbReference type="ARBA" id="ARBA00023244"/>
    </source>
</evidence>
<dbReference type="GO" id="GO:0005737">
    <property type="term" value="C:cytoplasm"/>
    <property type="evidence" value="ECO:0007669"/>
    <property type="project" value="UniProtKB-SubCell"/>
</dbReference>
<evidence type="ECO:0000256" key="2">
    <source>
        <dbReference type="ARBA" id="ARBA00022490"/>
    </source>
</evidence>
<dbReference type="PANTHER" id="PTHR11108:SF1">
    <property type="entry name" value="FERROCHELATASE, MITOCHONDRIAL"/>
    <property type="match status" value="1"/>
</dbReference>
<proteinExistence type="inferred from homology"/>
<dbReference type="GO" id="GO:0006783">
    <property type="term" value="P:heme biosynthetic process"/>
    <property type="evidence" value="ECO:0007669"/>
    <property type="project" value="UniProtKB-UniRule"/>
</dbReference>
<comment type="similarity">
    <text evidence="1 9 10">Belongs to the ferrochelatase family.</text>
</comment>
<dbReference type="SUPFAM" id="SSF53800">
    <property type="entry name" value="Chelatase"/>
    <property type="match status" value="1"/>
</dbReference>
<reference evidence="11 12" key="1">
    <citation type="submission" date="2010-12" db="EMBL/GenBank/DDBJ databases">
        <authorList>
            <person name="Muzny D."/>
            <person name="Qin X."/>
            <person name="Deng J."/>
            <person name="Jiang H."/>
            <person name="Liu Y."/>
            <person name="Qu J."/>
            <person name="Song X.-Z."/>
            <person name="Zhang L."/>
            <person name="Thornton R."/>
            <person name="Coyle M."/>
            <person name="Francisco L."/>
            <person name="Jackson L."/>
            <person name="Javaid M."/>
            <person name="Korchina V."/>
            <person name="Kovar C."/>
            <person name="Mata R."/>
            <person name="Mathew T."/>
            <person name="Ngo R."/>
            <person name="Nguyen L."/>
            <person name="Nguyen N."/>
            <person name="Okwuonu G."/>
            <person name="Ongeri F."/>
            <person name="Pham C."/>
            <person name="Simmons D."/>
            <person name="Wilczek-Boney K."/>
            <person name="Hale W."/>
            <person name="Jakkamsetti A."/>
            <person name="Pham P."/>
            <person name="Ruth R."/>
            <person name="San Lucas F."/>
            <person name="Warren J."/>
            <person name="Zhang J."/>
            <person name="Zhao Z."/>
            <person name="Zhou C."/>
            <person name="Zhu D."/>
            <person name="Lee S."/>
            <person name="Bess C."/>
            <person name="Blankenburg K."/>
            <person name="Forbes L."/>
            <person name="Fu Q."/>
            <person name="Gubbala S."/>
            <person name="Hirani K."/>
            <person name="Jayaseelan J.C."/>
            <person name="Lara F."/>
            <person name="Munidasa M."/>
            <person name="Palculict T."/>
            <person name="Patil S."/>
            <person name="Pu L.-L."/>
            <person name="Saada N."/>
            <person name="Tang L."/>
            <person name="Weissenberger G."/>
            <person name="Zhu Y."/>
            <person name="Hemphill L."/>
            <person name="Shang Y."/>
            <person name="Youmans B."/>
            <person name="Ayvaz T."/>
            <person name="Ross M."/>
            <person name="Santibanez J."/>
            <person name="Aqrawi P."/>
            <person name="Gross S."/>
            <person name="Joshi V."/>
            <person name="Fowler G."/>
            <person name="Nazareth L."/>
            <person name="Reid J."/>
            <person name="Worley K."/>
            <person name="Petrosino J."/>
            <person name="Highlander S."/>
            <person name="Gibbs R."/>
        </authorList>
    </citation>
    <scope>NUCLEOTIDE SEQUENCE [LARGE SCALE GENOMIC DNA]</scope>
    <source>
        <strain evidence="11 12">ATCC 51599</strain>
    </source>
</reference>
<dbReference type="CDD" id="cd03411">
    <property type="entry name" value="Ferrochelatase_N"/>
    <property type="match status" value="1"/>
</dbReference>
<evidence type="ECO:0000256" key="1">
    <source>
        <dbReference type="ARBA" id="ARBA00007718"/>
    </source>
</evidence>
<evidence type="ECO:0000256" key="5">
    <source>
        <dbReference type="ARBA" id="ARBA00023133"/>
    </source>
</evidence>
<dbReference type="PANTHER" id="PTHR11108">
    <property type="entry name" value="FERROCHELATASE"/>
    <property type="match status" value="1"/>
</dbReference>
<comment type="subcellular location">
    <subcellularLocation>
        <location evidence="9 10">Cytoplasm</location>
    </subcellularLocation>
</comment>
<evidence type="ECO:0000313" key="12">
    <source>
        <dbReference type="Proteomes" id="UP000011021"/>
    </source>
</evidence>
<evidence type="ECO:0000256" key="8">
    <source>
        <dbReference type="ARBA" id="ARBA00024536"/>
    </source>
</evidence>
<keyword evidence="6 9" id="KW-0456">Lyase</keyword>
<dbReference type="AlphaFoldDB" id="E7RTY1"/>
<comment type="catalytic activity">
    <reaction evidence="8">
        <text>Fe-coproporphyrin III + 2 H(+) = coproporphyrin III + Fe(2+)</text>
        <dbReference type="Rhea" id="RHEA:49572"/>
        <dbReference type="ChEBI" id="CHEBI:15378"/>
        <dbReference type="ChEBI" id="CHEBI:29033"/>
        <dbReference type="ChEBI" id="CHEBI:68438"/>
        <dbReference type="ChEBI" id="CHEBI:131725"/>
        <dbReference type="EC" id="4.99.1.9"/>
    </reaction>
    <physiologicalReaction direction="right-to-left" evidence="8">
        <dbReference type="Rhea" id="RHEA:49574"/>
    </physiologicalReaction>
</comment>
<dbReference type="UniPathway" id="UPA00252">
    <property type="reaction ID" value="UER00325"/>
</dbReference>
<dbReference type="PROSITE" id="PS00534">
    <property type="entry name" value="FERROCHELATASE"/>
    <property type="match status" value="1"/>
</dbReference>
<dbReference type="NCBIfam" id="TIGR00109">
    <property type="entry name" value="hemH"/>
    <property type="match status" value="1"/>
</dbReference>
<dbReference type="Gene3D" id="3.40.50.1400">
    <property type="match status" value="2"/>
</dbReference>
<comment type="function">
    <text evidence="9 10">Catalyzes the ferrous insertion into protoporphyrin IX.</text>
</comment>
<dbReference type="EMBL" id="AEQP01000001">
    <property type="protein sequence ID" value="EFV96217.1"/>
    <property type="molecule type" value="Genomic_DNA"/>
</dbReference>
<name>E7RTY1_9BURK</name>
<dbReference type="InterPro" id="IPR033659">
    <property type="entry name" value="Ferrochelatase_N"/>
</dbReference>
<dbReference type="Proteomes" id="UP000011021">
    <property type="component" value="Unassembled WGS sequence"/>
</dbReference>
<evidence type="ECO:0000256" key="3">
    <source>
        <dbReference type="ARBA" id="ARBA00022723"/>
    </source>
</evidence>
<evidence type="ECO:0000256" key="6">
    <source>
        <dbReference type="ARBA" id="ARBA00023239"/>
    </source>
</evidence>
<organism evidence="11 12">
    <name type="scientific">Lautropia mirabilis ATCC 51599</name>
    <dbReference type="NCBI Taxonomy" id="887898"/>
    <lineage>
        <taxon>Bacteria</taxon>
        <taxon>Pseudomonadati</taxon>
        <taxon>Pseudomonadota</taxon>
        <taxon>Betaproteobacteria</taxon>
        <taxon>Burkholderiales</taxon>
        <taxon>Burkholderiaceae</taxon>
        <taxon>Lautropia</taxon>
    </lineage>
</organism>
<dbReference type="InterPro" id="IPR033644">
    <property type="entry name" value="Ferrochelatase_C"/>
</dbReference>
<comment type="catalytic activity">
    <reaction evidence="9 10">
        <text>heme b + 2 H(+) = protoporphyrin IX + Fe(2+)</text>
        <dbReference type="Rhea" id="RHEA:22584"/>
        <dbReference type="ChEBI" id="CHEBI:15378"/>
        <dbReference type="ChEBI" id="CHEBI:29033"/>
        <dbReference type="ChEBI" id="CHEBI:57306"/>
        <dbReference type="ChEBI" id="CHEBI:60344"/>
        <dbReference type="EC" id="4.98.1.1"/>
    </reaction>
</comment>
<keyword evidence="3 9" id="KW-0479">Metal-binding</keyword>